<dbReference type="Gene3D" id="3.30.420.10">
    <property type="entry name" value="Ribonuclease H-like superfamily/Ribonuclease H"/>
    <property type="match status" value="1"/>
</dbReference>
<dbReference type="InterPro" id="IPR012337">
    <property type="entry name" value="RNaseH-like_sf"/>
</dbReference>
<dbReference type="GO" id="GO:0003676">
    <property type="term" value="F:nucleic acid binding"/>
    <property type="evidence" value="ECO:0007669"/>
    <property type="project" value="InterPro"/>
</dbReference>
<evidence type="ECO:0000313" key="2">
    <source>
        <dbReference type="Proteomes" id="UP000325440"/>
    </source>
</evidence>
<organism evidence="1 2">
    <name type="scientific">Cinara cedri</name>
    <dbReference type="NCBI Taxonomy" id="506608"/>
    <lineage>
        <taxon>Eukaryota</taxon>
        <taxon>Metazoa</taxon>
        <taxon>Ecdysozoa</taxon>
        <taxon>Arthropoda</taxon>
        <taxon>Hexapoda</taxon>
        <taxon>Insecta</taxon>
        <taxon>Pterygota</taxon>
        <taxon>Neoptera</taxon>
        <taxon>Paraneoptera</taxon>
        <taxon>Hemiptera</taxon>
        <taxon>Sternorrhyncha</taxon>
        <taxon>Aphidomorpha</taxon>
        <taxon>Aphidoidea</taxon>
        <taxon>Aphididae</taxon>
        <taxon>Lachninae</taxon>
        <taxon>Cinara</taxon>
    </lineage>
</organism>
<proteinExistence type="predicted"/>
<dbReference type="OrthoDB" id="6625515at2759"/>
<protein>
    <submittedName>
        <fullName evidence="1">Ribonuclease H-like domain</fullName>
    </submittedName>
</protein>
<gene>
    <name evidence="1" type="ORF">CINCED_3A002118</name>
</gene>
<keyword evidence="2" id="KW-1185">Reference proteome</keyword>
<dbReference type="PANTHER" id="PTHR37984">
    <property type="entry name" value="PROTEIN CBG26694"/>
    <property type="match status" value="1"/>
</dbReference>
<sequence length="238" mass="27582">MADFLSRIQISKSTIENLNEKCISLNFIHEQSSFILDWSKIKIETGRDTILAKALNAASSMKSLARSYFWWSGMEKEIKNITHDCEIVLYVRQNLPKSIISPWKWSKKPWTRLEIFLVNNMTAEIVINKFSEMIARFGIPKTITSDGAKCFTGDKDYRNNNNKWQKGKIIKCIGNNMYDVELNDETIWKRFNNQLLIEKSLTPLSNDILLISARKPIEIPNPIMIDKTPKPIRARKPS</sequence>
<dbReference type="PANTHER" id="PTHR37984:SF13">
    <property type="entry name" value="RIBONUCLEASE H"/>
    <property type="match status" value="1"/>
</dbReference>
<dbReference type="AlphaFoldDB" id="A0A5E4LZW9"/>
<dbReference type="Proteomes" id="UP000325440">
    <property type="component" value="Unassembled WGS sequence"/>
</dbReference>
<accession>A0A5E4LZW9</accession>
<dbReference type="InterPro" id="IPR036397">
    <property type="entry name" value="RNaseH_sf"/>
</dbReference>
<reference evidence="1 2" key="1">
    <citation type="submission" date="2019-08" db="EMBL/GenBank/DDBJ databases">
        <authorList>
            <person name="Alioto T."/>
            <person name="Alioto T."/>
            <person name="Gomez Garrido J."/>
        </authorList>
    </citation>
    <scope>NUCLEOTIDE SEQUENCE [LARGE SCALE GENOMIC DNA]</scope>
</reference>
<name>A0A5E4LZW9_9HEMI</name>
<dbReference type="EMBL" id="CABPRJ010000006">
    <property type="protein sequence ID" value="VVC24808.1"/>
    <property type="molecule type" value="Genomic_DNA"/>
</dbReference>
<dbReference type="SUPFAM" id="SSF53098">
    <property type="entry name" value="Ribonuclease H-like"/>
    <property type="match status" value="1"/>
</dbReference>
<evidence type="ECO:0000313" key="1">
    <source>
        <dbReference type="EMBL" id="VVC24808.1"/>
    </source>
</evidence>
<dbReference type="InterPro" id="IPR050951">
    <property type="entry name" value="Retrovirus_Pol_polyprotein"/>
</dbReference>